<feature type="compositionally biased region" description="Low complexity" evidence="1">
    <location>
        <begin position="35"/>
        <end position="47"/>
    </location>
</feature>
<evidence type="ECO:0000313" key="3">
    <source>
        <dbReference type="Proteomes" id="UP000797356"/>
    </source>
</evidence>
<gene>
    <name evidence="2" type="ORF">COCNU_16G007820</name>
</gene>
<evidence type="ECO:0000256" key="1">
    <source>
        <dbReference type="SAM" id="MobiDB-lite"/>
    </source>
</evidence>
<dbReference type="AlphaFoldDB" id="A0A8K0NE71"/>
<accession>A0A8K0NE71</accession>
<feature type="compositionally biased region" description="Basic and acidic residues" evidence="1">
    <location>
        <begin position="1"/>
        <end position="15"/>
    </location>
</feature>
<feature type="compositionally biased region" description="Basic and acidic residues" evidence="1">
    <location>
        <begin position="22"/>
        <end position="34"/>
    </location>
</feature>
<keyword evidence="3" id="KW-1185">Reference proteome</keyword>
<comment type="caution">
    <text evidence="2">The sequence shown here is derived from an EMBL/GenBank/DDBJ whole genome shotgun (WGS) entry which is preliminary data.</text>
</comment>
<feature type="region of interest" description="Disordered" evidence="1">
    <location>
        <begin position="1"/>
        <end position="125"/>
    </location>
</feature>
<proteinExistence type="predicted"/>
<protein>
    <submittedName>
        <fullName evidence="2">Uncharacterized protein</fullName>
    </submittedName>
</protein>
<dbReference type="Proteomes" id="UP000797356">
    <property type="component" value="Chromosome 16"/>
</dbReference>
<feature type="compositionally biased region" description="Basic residues" evidence="1">
    <location>
        <begin position="95"/>
        <end position="109"/>
    </location>
</feature>
<reference evidence="2" key="1">
    <citation type="journal article" date="2017" name="Gigascience">
        <title>The genome draft of coconut (Cocos nucifera).</title>
        <authorList>
            <person name="Xiao Y."/>
            <person name="Xu P."/>
            <person name="Fan H."/>
            <person name="Baudouin L."/>
            <person name="Xia W."/>
            <person name="Bocs S."/>
            <person name="Xu J."/>
            <person name="Li Q."/>
            <person name="Guo A."/>
            <person name="Zhou L."/>
            <person name="Li J."/>
            <person name="Wu Y."/>
            <person name="Ma Z."/>
            <person name="Armero A."/>
            <person name="Issali A.E."/>
            <person name="Liu N."/>
            <person name="Peng M."/>
            <person name="Yang Y."/>
        </authorList>
    </citation>
    <scope>NUCLEOTIDE SEQUENCE</scope>
    <source>
        <tissue evidence="2">Spear leaf of Hainan Tall coconut</tissue>
    </source>
</reference>
<feature type="compositionally biased region" description="Low complexity" evidence="1">
    <location>
        <begin position="65"/>
        <end position="79"/>
    </location>
</feature>
<name>A0A8K0NE71_COCNU</name>
<dbReference type="EMBL" id="CM017887">
    <property type="protein sequence ID" value="KAG1371688.1"/>
    <property type="molecule type" value="Genomic_DNA"/>
</dbReference>
<feature type="region of interest" description="Disordered" evidence="1">
    <location>
        <begin position="197"/>
        <end position="224"/>
    </location>
</feature>
<organism evidence="2 3">
    <name type="scientific">Cocos nucifera</name>
    <name type="common">Coconut palm</name>
    <dbReference type="NCBI Taxonomy" id="13894"/>
    <lineage>
        <taxon>Eukaryota</taxon>
        <taxon>Viridiplantae</taxon>
        <taxon>Streptophyta</taxon>
        <taxon>Embryophyta</taxon>
        <taxon>Tracheophyta</taxon>
        <taxon>Spermatophyta</taxon>
        <taxon>Magnoliopsida</taxon>
        <taxon>Liliopsida</taxon>
        <taxon>Arecaceae</taxon>
        <taxon>Arecoideae</taxon>
        <taxon>Cocoseae</taxon>
        <taxon>Attaleinae</taxon>
        <taxon>Cocos</taxon>
    </lineage>
</organism>
<sequence length="224" mass="24883">MDTKAVEMLTKEYYTKKRKGKASSDRSKRTKDSDSSSTVPTSTAVVPEVIASAEVALATEVDSAGEGSMPSMPLGPSSGDRASEPPTEEEVGEGRKKKKAIAKTSHKTRLSGMDGDSDEQGEDPFDNPEIIQDLTDRVAMPKVVDHMADLDPLQLAWSFLGTVLKSDHQMLVYIRRRKHKRSKRAFEPRSAIFKRGLPSSNILQRRRRRTSRVSRGCFEKRSSS</sequence>
<evidence type="ECO:0000313" key="2">
    <source>
        <dbReference type="EMBL" id="KAG1371688.1"/>
    </source>
</evidence>
<reference evidence="2" key="2">
    <citation type="submission" date="2019-07" db="EMBL/GenBank/DDBJ databases">
        <authorList>
            <person name="Yang Y."/>
            <person name="Bocs S."/>
            <person name="Baudouin L."/>
        </authorList>
    </citation>
    <scope>NUCLEOTIDE SEQUENCE</scope>
    <source>
        <tissue evidence="2">Spear leaf of Hainan Tall coconut</tissue>
    </source>
</reference>
<feature type="compositionally biased region" description="Acidic residues" evidence="1">
    <location>
        <begin position="115"/>
        <end position="125"/>
    </location>
</feature>